<dbReference type="Proteomes" id="UP000023703">
    <property type="component" value="Chromosome"/>
</dbReference>
<dbReference type="PANTHER" id="PTHR23514:SF13">
    <property type="entry name" value="INNER MEMBRANE PROTEIN YBJJ"/>
    <property type="match status" value="1"/>
</dbReference>
<dbReference type="GO" id="GO:0022857">
    <property type="term" value="F:transmembrane transporter activity"/>
    <property type="evidence" value="ECO:0007669"/>
    <property type="project" value="InterPro"/>
</dbReference>
<evidence type="ECO:0000313" key="6">
    <source>
        <dbReference type="EMBL" id="AHW63595.1"/>
    </source>
</evidence>
<feature type="transmembrane region" description="Helical" evidence="5">
    <location>
        <begin position="160"/>
        <end position="184"/>
    </location>
</feature>
<evidence type="ECO:0000256" key="4">
    <source>
        <dbReference type="ARBA" id="ARBA00023136"/>
    </source>
</evidence>
<dbReference type="EMBL" id="CP006842">
    <property type="protein sequence ID" value="AHW63595.1"/>
    <property type="molecule type" value="Genomic_DNA"/>
</dbReference>
<feature type="transmembrane region" description="Helical" evidence="5">
    <location>
        <begin position="281"/>
        <end position="300"/>
    </location>
</feature>
<feature type="transmembrane region" description="Helical" evidence="5">
    <location>
        <begin position="44"/>
        <end position="62"/>
    </location>
</feature>
<feature type="transmembrane region" description="Helical" evidence="5">
    <location>
        <begin position="74"/>
        <end position="92"/>
    </location>
</feature>
<feature type="transmembrane region" description="Helical" evidence="5">
    <location>
        <begin position="366"/>
        <end position="389"/>
    </location>
</feature>
<feature type="transmembrane region" description="Helical" evidence="5">
    <location>
        <begin position="131"/>
        <end position="154"/>
    </location>
</feature>
<keyword evidence="7" id="KW-1185">Reference proteome</keyword>
<dbReference type="RefSeq" id="WP_038547253.1">
    <property type="nucleotide sequence ID" value="NZ_CP006842.1"/>
</dbReference>
<evidence type="ECO:0000256" key="2">
    <source>
        <dbReference type="ARBA" id="ARBA00022692"/>
    </source>
</evidence>
<dbReference type="AlphaFoldDB" id="X5E822"/>
<feature type="transmembrane region" description="Helical" evidence="5">
    <location>
        <begin position="336"/>
        <end position="354"/>
    </location>
</feature>
<organism evidence="6 7">
    <name type="scientific">Corynebacterium glyciniphilum AJ 3170</name>
    <dbReference type="NCBI Taxonomy" id="1404245"/>
    <lineage>
        <taxon>Bacteria</taxon>
        <taxon>Bacillati</taxon>
        <taxon>Actinomycetota</taxon>
        <taxon>Actinomycetes</taxon>
        <taxon>Mycobacteriales</taxon>
        <taxon>Corynebacteriaceae</taxon>
        <taxon>Corynebacterium</taxon>
    </lineage>
</organism>
<dbReference type="HOGENOM" id="CLU_035309_1_1_11"/>
<dbReference type="InterPro" id="IPR011701">
    <property type="entry name" value="MFS"/>
</dbReference>
<gene>
    <name evidence="6" type="ORF">CGLY_05735</name>
</gene>
<dbReference type="KEGG" id="cgy:CGLY_05735"/>
<dbReference type="eggNOG" id="COG2814">
    <property type="taxonomic scope" value="Bacteria"/>
</dbReference>
<feature type="transmembrane region" description="Helical" evidence="5">
    <location>
        <begin position="249"/>
        <end position="269"/>
    </location>
</feature>
<dbReference type="Gene3D" id="1.20.1250.20">
    <property type="entry name" value="MFS general substrate transporter like domains"/>
    <property type="match status" value="2"/>
</dbReference>
<evidence type="ECO:0000256" key="1">
    <source>
        <dbReference type="ARBA" id="ARBA00004141"/>
    </source>
</evidence>
<accession>X5E822</accession>
<keyword evidence="2 5" id="KW-0812">Transmembrane</keyword>
<evidence type="ECO:0000256" key="3">
    <source>
        <dbReference type="ARBA" id="ARBA00022989"/>
    </source>
</evidence>
<dbReference type="Pfam" id="PF07690">
    <property type="entry name" value="MFS_1"/>
    <property type="match status" value="1"/>
</dbReference>
<keyword evidence="4 5" id="KW-0472">Membrane</keyword>
<dbReference type="InterPro" id="IPR036259">
    <property type="entry name" value="MFS_trans_sf"/>
</dbReference>
<feature type="transmembrane region" description="Helical" evidence="5">
    <location>
        <begin position="212"/>
        <end position="229"/>
    </location>
</feature>
<feature type="transmembrane region" description="Helical" evidence="5">
    <location>
        <begin position="98"/>
        <end position="119"/>
    </location>
</feature>
<dbReference type="SUPFAM" id="SSF103473">
    <property type="entry name" value="MFS general substrate transporter"/>
    <property type="match status" value="1"/>
</dbReference>
<sequence>MLLHRFSVPVALWFVFFVNGAVLSSWAPRIPEVKDDLALSDSALGTALLGIALGAVPAMLITGRVLRNARDVTVCAVAALAFPAALPLIGFATGLATLMAVLLLLGVLSGVLDVAMNTAAMRVQAAEHKRIIGTLHGAYSIGVMAGAGAAAWAVHLKADLTAHFLASAACLLVLGAMASAVLVASTSHSREDARQSRTTAAMAPTDKPRSRVGWVPVTVAVLALSGFLLEGMVTDWSSLLLRRDMGADPAFAASALTVFSAAMFLSRTASDMLSRYIPDGIFVVVAAGAVAVPTAAAIMVESPGVALVAVILIGLCAGPMFPLALTRAAHARPHEVAGVSARLSVIGYAAYLAGPPVIGVAAEYTGLPATFLGVTVVTAVCLLGTAFVWRRHSRHHRSVL</sequence>
<name>X5E822_9CORY</name>
<keyword evidence="3 5" id="KW-1133">Transmembrane helix</keyword>
<feature type="transmembrane region" description="Helical" evidence="5">
    <location>
        <begin position="306"/>
        <end position="324"/>
    </location>
</feature>
<reference evidence="6 7" key="1">
    <citation type="journal article" date="2015" name="Int. J. Syst. Evol. Microbiol.">
        <title>Revisiting Corynebacterium glyciniphilum (ex Kubota et al., 1972) sp. nov., nom. rev., isolated from putrefied banana.</title>
        <authorList>
            <person name="Al-Dilaimi A."/>
            <person name="Bednarz H."/>
            <person name="Lomker A."/>
            <person name="Niehaus K."/>
            <person name="Kalinowski J."/>
            <person name="Ruckert C."/>
        </authorList>
    </citation>
    <scope>NUCLEOTIDE SEQUENCE [LARGE SCALE GENOMIC DNA]</scope>
    <source>
        <strain evidence="6">AJ 3170</strain>
    </source>
</reference>
<comment type="subcellular location">
    <subcellularLocation>
        <location evidence="1">Membrane</location>
        <topology evidence="1">Multi-pass membrane protein</topology>
    </subcellularLocation>
</comment>
<protein>
    <submittedName>
        <fullName evidence="6">Transporter, MFS-type</fullName>
    </submittedName>
</protein>
<evidence type="ECO:0000256" key="5">
    <source>
        <dbReference type="SAM" id="Phobius"/>
    </source>
</evidence>
<proteinExistence type="predicted"/>
<evidence type="ECO:0000313" key="7">
    <source>
        <dbReference type="Proteomes" id="UP000023703"/>
    </source>
</evidence>
<dbReference type="InterPro" id="IPR051788">
    <property type="entry name" value="MFS_Transporter"/>
</dbReference>
<dbReference type="GO" id="GO:0016020">
    <property type="term" value="C:membrane"/>
    <property type="evidence" value="ECO:0007669"/>
    <property type="project" value="UniProtKB-SubCell"/>
</dbReference>
<dbReference type="OrthoDB" id="151222at2"/>
<dbReference type="PANTHER" id="PTHR23514">
    <property type="entry name" value="BYPASS OF STOP CODON PROTEIN 6"/>
    <property type="match status" value="1"/>
</dbReference>